<gene>
    <name evidence="1" type="ORF">KHLLAP_LOCUS12048</name>
</gene>
<dbReference type="Proteomes" id="UP001295740">
    <property type="component" value="Unassembled WGS sequence"/>
</dbReference>
<evidence type="ECO:0000313" key="2">
    <source>
        <dbReference type="Proteomes" id="UP001295740"/>
    </source>
</evidence>
<reference evidence="1" key="1">
    <citation type="submission" date="2023-10" db="EMBL/GenBank/DDBJ databases">
        <authorList>
            <person name="Hackl T."/>
        </authorList>
    </citation>
    <scope>NUCLEOTIDE SEQUENCE</scope>
</reference>
<organism evidence="1 2">
    <name type="scientific">Anthostomella pinea</name>
    <dbReference type="NCBI Taxonomy" id="933095"/>
    <lineage>
        <taxon>Eukaryota</taxon>
        <taxon>Fungi</taxon>
        <taxon>Dikarya</taxon>
        <taxon>Ascomycota</taxon>
        <taxon>Pezizomycotina</taxon>
        <taxon>Sordariomycetes</taxon>
        <taxon>Xylariomycetidae</taxon>
        <taxon>Xylariales</taxon>
        <taxon>Xylariaceae</taxon>
        <taxon>Anthostomella</taxon>
    </lineage>
</organism>
<dbReference type="AlphaFoldDB" id="A0AAI8VVW4"/>
<dbReference type="EMBL" id="CAUWAG010000018">
    <property type="protein sequence ID" value="CAJ2511580.1"/>
    <property type="molecule type" value="Genomic_DNA"/>
</dbReference>
<accession>A0AAI8VVW4</accession>
<sequence length="98" mass="10343">MDPRALTTTPFRSLVAAFGLALLGAGLWGQNCISMLPKLSGDDYGFAGCRAKEDGGNGWEMGLLTAPQEPQDLLSPLNEAPHLGQDELCILADGVGLW</sequence>
<proteinExistence type="predicted"/>
<keyword evidence="2" id="KW-1185">Reference proteome</keyword>
<evidence type="ECO:0000313" key="1">
    <source>
        <dbReference type="EMBL" id="CAJ2511580.1"/>
    </source>
</evidence>
<name>A0AAI8VVW4_9PEZI</name>
<comment type="caution">
    <text evidence="1">The sequence shown here is derived from an EMBL/GenBank/DDBJ whole genome shotgun (WGS) entry which is preliminary data.</text>
</comment>
<protein>
    <submittedName>
        <fullName evidence="1">Uu.00g072050.m01.CDS01</fullName>
    </submittedName>
</protein>